<proteinExistence type="predicted"/>
<dbReference type="Proteomes" id="UP000232722">
    <property type="component" value="Unassembled WGS sequence"/>
</dbReference>
<protein>
    <submittedName>
        <fullName evidence="1">Uncharacterized protein</fullName>
    </submittedName>
</protein>
<reference evidence="1 2" key="2">
    <citation type="submission" date="2017-09" db="EMBL/GenBank/DDBJ databases">
        <title>Extensive intraspecific genome diversity in a model arbuscular mycorrhizal fungus.</title>
        <authorList>
            <person name="Chen E.C."/>
            <person name="Morin E."/>
            <person name="Beaudet D."/>
            <person name="Noel J."/>
            <person name="Ndikumana S."/>
            <person name="Charron P."/>
            <person name="St-Onge C."/>
            <person name="Giorgi J."/>
            <person name="Grigoriev I.V."/>
            <person name="Roux C."/>
            <person name="Martin F.M."/>
            <person name="Corradi N."/>
        </authorList>
    </citation>
    <scope>NUCLEOTIDE SEQUENCE [LARGE SCALE GENOMIC DNA]</scope>
    <source>
        <strain evidence="1 2">A5</strain>
    </source>
</reference>
<accession>A0A2N0P0A5</accession>
<evidence type="ECO:0000313" key="1">
    <source>
        <dbReference type="EMBL" id="PKC00248.1"/>
    </source>
</evidence>
<comment type="caution">
    <text evidence="1">The sequence shown here is derived from an EMBL/GenBank/DDBJ whole genome shotgun (WGS) entry which is preliminary data.</text>
</comment>
<reference evidence="1 2" key="1">
    <citation type="submission" date="2016-04" db="EMBL/GenBank/DDBJ databases">
        <title>Genome analyses suggest a sexual origin of heterokaryosis in a supposedly ancient asexual fungus.</title>
        <authorList>
            <person name="Ropars J."/>
            <person name="Sedzielewska K."/>
            <person name="Noel J."/>
            <person name="Charron P."/>
            <person name="Farinelli L."/>
            <person name="Marton T."/>
            <person name="Kruger M."/>
            <person name="Pelin A."/>
            <person name="Brachmann A."/>
            <person name="Corradi N."/>
        </authorList>
    </citation>
    <scope>NUCLEOTIDE SEQUENCE [LARGE SCALE GENOMIC DNA]</scope>
    <source>
        <strain evidence="1 2">A5</strain>
    </source>
</reference>
<gene>
    <name evidence="1" type="ORF">RhiirA5_428469</name>
</gene>
<dbReference type="VEuPathDB" id="FungiDB:RhiirA1_461970"/>
<sequence>MLIDYDFECFQQSPPSQITTNWILFQVVHILVTVKDDFASLIVIYPNLQTNRNYVVGEFSWTYSIYQVFNKGVQLNTNLPADISEFDTSNQMN</sequence>
<name>A0A2N0P0A5_9GLOM</name>
<organism evidence="1 2">
    <name type="scientific">Rhizophagus irregularis</name>
    <dbReference type="NCBI Taxonomy" id="588596"/>
    <lineage>
        <taxon>Eukaryota</taxon>
        <taxon>Fungi</taxon>
        <taxon>Fungi incertae sedis</taxon>
        <taxon>Mucoromycota</taxon>
        <taxon>Glomeromycotina</taxon>
        <taxon>Glomeromycetes</taxon>
        <taxon>Glomerales</taxon>
        <taxon>Glomeraceae</taxon>
        <taxon>Rhizophagus</taxon>
    </lineage>
</organism>
<dbReference type="AlphaFoldDB" id="A0A2N0P0A5"/>
<dbReference type="EMBL" id="LLXJ01001930">
    <property type="protein sequence ID" value="PKC00248.1"/>
    <property type="molecule type" value="Genomic_DNA"/>
</dbReference>
<evidence type="ECO:0000313" key="2">
    <source>
        <dbReference type="Proteomes" id="UP000232722"/>
    </source>
</evidence>
<dbReference type="VEuPathDB" id="FungiDB:FUN_018415"/>